<comment type="caution">
    <text evidence="2">The sequence shown here is derived from an EMBL/GenBank/DDBJ whole genome shotgun (WGS) entry which is preliminary data.</text>
</comment>
<keyword evidence="1" id="KW-1133">Transmembrane helix</keyword>
<dbReference type="EMBL" id="BNBO01000005">
    <property type="protein sequence ID" value="GHH64163.1"/>
    <property type="molecule type" value="Genomic_DNA"/>
</dbReference>
<evidence type="ECO:0000256" key="1">
    <source>
        <dbReference type="SAM" id="Phobius"/>
    </source>
</evidence>
<gene>
    <name evidence="2" type="ORF">GCM10018781_14790</name>
</gene>
<feature type="transmembrane region" description="Helical" evidence="1">
    <location>
        <begin position="101"/>
        <end position="120"/>
    </location>
</feature>
<reference evidence="2" key="2">
    <citation type="submission" date="2020-09" db="EMBL/GenBank/DDBJ databases">
        <authorList>
            <person name="Sun Q."/>
            <person name="Ohkuma M."/>
        </authorList>
    </citation>
    <scope>NUCLEOTIDE SEQUENCE</scope>
    <source>
        <strain evidence="2">JCM 4646</strain>
    </source>
</reference>
<feature type="transmembrane region" description="Helical" evidence="1">
    <location>
        <begin position="132"/>
        <end position="151"/>
    </location>
</feature>
<reference evidence="2" key="1">
    <citation type="journal article" date="2014" name="Int. J. Syst. Evol. Microbiol.">
        <title>Complete genome sequence of Corynebacterium casei LMG S-19264T (=DSM 44701T), isolated from a smear-ripened cheese.</title>
        <authorList>
            <consortium name="US DOE Joint Genome Institute (JGI-PGF)"/>
            <person name="Walter F."/>
            <person name="Albersmeier A."/>
            <person name="Kalinowski J."/>
            <person name="Ruckert C."/>
        </authorList>
    </citation>
    <scope>NUCLEOTIDE SEQUENCE</scope>
    <source>
        <strain evidence="2">JCM 4646</strain>
    </source>
</reference>
<dbReference type="Proteomes" id="UP000617734">
    <property type="component" value="Unassembled WGS sequence"/>
</dbReference>
<evidence type="ECO:0000313" key="3">
    <source>
        <dbReference type="Proteomes" id="UP000617734"/>
    </source>
</evidence>
<dbReference type="AlphaFoldDB" id="A0A919FFB3"/>
<keyword evidence="3" id="KW-1185">Reference proteome</keyword>
<protein>
    <recommendedName>
        <fullName evidence="4">DUF4383 domain-containing protein</fullName>
    </recommendedName>
</protein>
<name>A0A919FFB3_9ACTN</name>
<feature type="transmembrane region" description="Helical" evidence="1">
    <location>
        <begin position="75"/>
        <end position="95"/>
    </location>
</feature>
<sequence length="196" mass="21003">MSVRGAVHGFCRIVEVSMKLQDELPVDHRLATVYRYGAGLGGVFLLVFGILGLLNHPGFLSTSGDHIAGMSTNGALSVLSVVMGLVLIGGAVVGGNFASNLNMIVGLLFVLSGFYGLTVLGRPDANILNFRMSNCLFAFIFGFVVLTFGMYGRVSSHLPHDNPYWQQRHRDQQPLPSGPPAFVKVLKPGPPNPIGH</sequence>
<evidence type="ECO:0008006" key="4">
    <source>
        <dbReference type="Google" id="ProtNLM"/>
    </source>
</evidence>
<evidence type="ECO:0000313" key="2">
    <source>
        <dbReference type="EMBL" id="GHH64163.1"/>
    </source>
</evidence>
<feature type="transmembrane region" description="Helical" evidence="1">
    <location>
        <begin position="33"/>
        <end position="54"/>
    </location>
</feature>
<proteinExistence type="predicted"/>
<keyword evidence="1" id="KW-0472">Membrane</keyword>
<organism evidence="2 3">
    <name type="scientific">Kitasatospora indigofera</name>
    <dbReference type="NCBI Taxonomy" id="67307"/>
    <lineage>
        <taxon>Bacteria</taxon>
        <taxon>Bacillati</taxon>
        <taxon>Actinomycetota</taxon>
        <taxon>Actinomycetes</taxon>
        <taxon>Kitasatosporales</taxon>
        <taxon>Streptomycetaceae</taxon>
        <taxon>Kitasatospora</taxon>
    </lineage>
</organism>
<accession>A0A919FFB3</accession>
<dbReference type="Pfam" id="PF14325">
    <property type="entry name" value="DUF4383"/>
    <property type="match status" value="1"/>
</dbReference>
<keyword evidence="1" id="KW-0812">Transmembrane</keyword>